<evidence type="ECO:0000313" key="3">
    <source>
        <dbReference type="Proteomes" id="UP001321526"/>
    </source>
</evidence>
<keyword evidence="1" id="KW-1133">Transmembrane helix</keyword>
<keyword evidence="1" id="KW-0812">Transmembrane</keyword>
<organism evidence="2 3">
    <name type="scientific">Salinicola endophyticus</name>
    <dbReference type="NCBI Taxonomy" id="1949083"/>
    <lineage>
        <taxon>Bacteria</taxon>
        <taxon>Pseudomonadati</taxon>
        <taxon>Pseudomonadota</taxon>
        <taxon>Gammaproteobacteria</taxon>
        <taxon>Oceanospirillales</taxon>
        <taxon>Halomonadaceae</taxon>
        <taxon>Salinicola</taxon>
    </lineage>
</organism>
<dbReference type="RefSeq" id="WP_282235829.1">
    <property type="nucleotide sequence ID" value="NZ_CP035631.1"/>
</dbReference>
<accession>A0ABY8FJL9</accession>
<keyword evidence="3" id="KW-1185">Reference proteome</keyword>
<dbReference type="EMBL" id="CP035631">
    <property type="protein sequence ID" value="WFF40781.1"/>
    <property type="molecule type" value="Genomic_DNA"/>
</dbReference>
<protein>
    <recommendedName>
        <fullName evidence="4">AI-2E family transporter</fullName>
    </recommendedName>
</protein>
<dbReference type="Proteomes" id="UP001321526">
    <property type="component" value="Chromosome"/>
</dbReference>
<feature type="transmembrane region" description="Helical" evidence="1">
    <location>
        <begin position="20"/>
        <end position="36"/>
    </location>
</feature>
<feature type="transmembrane region" description="Helical" evidence="1">
    <location>
        <begin position="42"/>
        <end position="59"/>
    </location>
</feature>
<evidence type="ECO:0008006" key="4">
    <source>
        <dbReference type="Google" id="ProtNLM"/>
    </source>
</evidence>
<keyword evidence="1" id="KW-0472">Membrane</keyword>
<feature type="transmembrane region" description="Helical" evidence="1">
    <location>
        <begin position="71"/>
        <end position="93"/>
    </location>
</feature>
<gene>
    <name evidence="2" type="ORF">EVC62_04295</name>
</gene>
<proteinExistence type="predicted"/>
<evidence type="ECO:0000313" key="2">
    <source>
        <dbReference type="EMBL" id="WFF40781.1"/>
    </source>
</evidence>
<name>A0ABY8FJL9_9GAMM</name>
<sequence>MTDNTLTPAANGSKSAPVKAVWALLIVAWLCFLLPLPGLGVFVGWPLNLVAFIVAIVVITRGRTGMGITQLIVSLIVSPVIYFIGLAIFSAAFHDDSAKASFEYGQLTPSYVQSVVQTLS</sequence>
<reference evidence="2 3" key="1">
    <citation type="submission" date="2019-01" db="EMBL/GenBank/DDBJ databases">
        <title>Genome sequence of Salinicola endophyticus REST5.</title>
        <authorList>
            <person name="Nascimento F.X."/>
        </authorList>
    </citation>
    <scope>NUCLEOTIDE SEQUENCE [LARGE SCALE GENOMIC DNA]</scope>
    <source>
        <strain evidence="2 3">REST5</strain>
    </source>
</reference>
<evidence type="ECO:0000256" key="1">
    <source>
        <dbReference type="SAM" id="Phobius"/>
    </source>
</evidence>